<reference evidence="2" key="1">
    <citation type="submission" date="2014-11" db="EMBL/GenBank/DDBJ databases">
        <authorList>
            <person name="Amaro Gonzalez C."/>
        </authorList>
    </citation>
    <scope>NUCLEOTIDE SEQUENCE</scope>
</reference>
<reference evidence="2" key="2">
    <citation type="journal article" date="2015" name="Fish Shellfish Immunol.">
        <title>Early steps in the European eel (Anguilla anguilla)-Vibrio vulnificus interaction in the gills: Role of the RtxA13 toxin.</title>
        <authorList>
            <person name="Callol A."/>
            <person name="Pajuelo D."/>
            <person name="Ebbesson L."/>
            <person name="Teles M."/>
            <person name="MacKenzie S."/>
            <person name="Amaro C."/>
        </authorList>
    </citation>
    <scope>NUCLEOTIDE SEQUENCE</scope>
</reference>
<evidence type="ECO:0000256" key="1">
    <source>
        <dbReference type="SAM" id="Phobius"/>
    </source>
</evidence>
<dbReference type="AlphaFoldDB" id="A0A0E9UD37"/>
<feature type="transmembrane region" description="Helical" evidence="1">
    <location>
        <begin position="7"/>
        <end position="27"/>
    </location>
</feature>
<dbReference type="EMBL" id="GBXM01045427">
    <property type="protein sequence ID" value="JAH63150.1"/>
    <property type="molecule type" value="Transcribed_RNA"/>
</dbReference>
<proteinExistence type="predicted"/>
<protein>
    <submittedName>
        <fullName evidence="2">Uncharacterized protein</fullName>
    </submittedName>
</protein>
<keyword evidence="1" id="KW-0812">Transmembrane</keyword>
<keyword evidence="1" id="KW-1133">Transmembrane helix</keyword>
<accession>A0A0E9UD37</accession>
<organism evidence="2">
    <name type="scientific">Anguilla anguilla</name>
    <name type="common">European freshwater eel</name>
    <name type="synonym">Muraena anguilla</name>
    <dbReference type="NCBI Taxonomy" id="7936"/>
    <lineage>
        <taxon>Eukaryota</taxon>
        <taxon>Metazoa</taxon>
        <taxon>Chordata</taxon>
        <taxon>Craniata</taxon>
        <taxon>Vertebrata</taxon>
        <taxon>Euteleostomi</taxon>
        <taxon>Actinopterygii</taxon>
        <taxon>Neopterygii</taxon>
        <taxon>Teleostei</taxon>
        <taxon>Anguilliformes</taxon>
        <taxon>Anguillidae</taxon>
        <taxon>Anguilla</taxon>
    </lineage>
</organism>
<keyword evidence="1" id="KW-0472">Membrane</keyword>
<name>A0A0E9UD37_ANGAN</name>
<sequence>MKSVRVGLQNFMMSNIQLSILFVWYHFGNQLFWY</sequence>
<evidence type="ECO:0000313" key="2">
    <source>
        <dbReference type="EMBL" id="JAH63150.1"/>
    </source>
</evidence>